<feature type="compositionally biased region" description="Basic and acidic residues" evidence="3">
    <location>
        <begin position="1"/>
        <end position="11"/>
    </location>
</feature>
<dbReference type="PANTHER" id="PTHR47752">
    <property type="entry name" value="HTH-TYPE TRANSCRIPTIONAL REPRESSOR FABR"/>
    <property type="match status" value="1"/>
</dbReference>
<dbReference type="Gene3D" id="1.10.10.60">
    <property type="entry name" value="Homeodomain-like"/>
    <property type="match status" value="1"/>
</dbReference>
<evidence type="ECO:0000256" key="1">
    <source>
        <dbReference type="ARBA" id="ARBA00023125"/>
    </source>
</evidence>
<dbReference type="SUPFAM" id="SSF46689">
    <property type="entry name" value="Homeodomain-like"/>
    <property type="match status" value="1"/>
</dbReference>
<keyword evidence="6" id="KW-1185">Reference proteome</keyword>
<feature type="domain" description="HTH tetR-type" evidence="4">
    <location>
        <begin position="19"/>
        <end position="80"/>
    </location>
</feature>
<dbReference type="EMBL" id="PSNW01000012">
    <property type="protein sequence ID" value="PPE72505.1"/>
    <property type="molecule type" value="Genomic_DNA"/>
</dbReference>
<dbReference type="Proteomes" id="UP000238220">
    <property type="component" value="Unassembled WGS sequence"/>
</dbReference>
<accession>A0A2S5TC13</accession>
<dbReference type="GO" id="GO:0003677">
    <property type="term" value="F:DNA binding"/>
    <property type="evidence" value="ECO:0007669"/>
    <property type="project" value="UniProtKB-UniRule"/>
</dbReference>
<evidence type="ECO:0000256" key="2">
    <source>
        <dbReference type="PROSITE-ProRule" id="PRU00335"/>
    </source>
</evidence>
<proteinExistence type="predicted"/>
<keyword evidence="1 2" id="KW-0238">DNA-binding</keyword>
<dbReference type="RefSeq" id="WP_104231821.1">
    <property type="nucleotide sequence ID" value="NZ_PSNW01000012.1"/>
</dbReference>
<dbReference type="InterPro" id="IPR009057">
    <property type="entry name" value="Homeodomain-like_sf"/>
</dbReference>
<comment type="caution">
    <text evidence="5">The sequence shown here is derived from an EMBL/GenBank/DDBJ whole genome shotgun (WGS) entry which is preliminary data.</text>
</comment>
<evidence type="ECO:0000259" key="4">
    <source>
        <dbReference type="PROSITE" id="PS50977"/>
    </source>
</evidence>
<feature type="region of interest" description="Disordered" evidence="3">
    <location>
        <begin position="1"/>
        <end position="21"/>
    </location>
</feature>
<dbReference type="PROSITE" id="PS50977">
    <property type="entry name" value="HTH_TETR_2"/>
    <property type="match status" value="1"/>
</dbReference>
<dbReference type="Gene3D" id="1.10.357.10">
    <property type="entry name" value="Tetracycline Repressor, domain 2"/>
    <property type="match status" value="1"/>
</dbReference>
<protein>
    <submittedName>
        <fullName evidence="5">TetR family transcriptional regulator</fullName>
    </submittedName>
</protein>
<name>A0A2S5TC13_9GAMM</name>
<dbReference type="PANTHER" id="PTHR47752:SF1">
    <property type="entry name" value="HTH-TYPE TRANSCRIPTIONAL REPRESSOR FABR"/>
    <property type="match status" value="1"/>
</dbReference>
<dbReference type="InterPro" id="IPR050692">
    <property type="entry name" value="HTH_transcr_repressor_FabR"/>
</dbReference>
<evidence type="ECO:0000313" key="6">
    <source>
        <dbReference type="Proteomes" id="UP000238220"/>
    </source>
</evidence>
<organism evidence="5 6">
    <name type="scientific">Solimonas fluminis</name>
    <dbReference type="NCBI Taxonomy" id="2086571"/>
    <lineage>
        <taxon>Bacteria</taxon>
        <taxon>Pseudomonadati</taxon>
        <taxon>Pseudomonadota</taxon>
        <taxon>Gammaproteobacteria</taxon>
        <taxon>Nevskiales</taxon>
        <taxon>Nevskiaceae</taxon>
        <taxon>Solimonas</taxon>
    </lineage>
</organism>
<feature type="DNA-binding region" description="H-T-H motif" evidence="2">
    <location>
        <begin position="43"/>
        <end position="62"/>
    </location>
</feature>
<evidence type="ECO:0000313" key="5">
    <source>
        <dbReference type="EMBL" id="PPE72505.1"/>
    </source>
</evidence>
<sequence>MKKDSGEEKPRARAPSPLASGRQRLMEAALQLAATTRSLASLGLREVARQAGLNPNTFYRHFADFDELGLAVIDQLSGQLREGLRERRRRPAEAGLKLDDPADPVEAWRKAQDVVRESVALVLDFVTEHRTAYVVGIREMHGSSPVLRKALRQVLDDIGQDMTEDVLGALQLPLLQREDVAEISQLVIRQMTFFSLDYLEHPEQREQIRRQAERFVLLLFWGAIAAKAPQELAASGLRFPG</sequence>
<reference evidence="5 6" key="1">
    <citation type="submission" date="2018-02" db="EMBL/GenBank/DDBJ databases">
        <title>Genome sequencing of Solimonas sp. HR-BB.</title>
        <authorList>
            <person name="Lee Y."/>
            <person name="Jeon C.O."/>
        </authorList>
    </citation>
    <scope>NUCLEOTIDE SEQUENCE [LARGE SCALE GENOMIC DNA]</scope>
    <source>
        <strain evidence="5 6">HR-BB</strain>
    </source>
</reference>
<dbReference type="Pfam" id="PF00440">
    <property type="entry name" value="TetR_N"/>
    <property type="match status" value="1"/>
</dbReference>
<evidence type="ECO:0000256" key="3">
    <source>
        <dbReference type="SAM" id="MobiDB-lite"/>
    </source>
</evidence>
<dbReference type="AlphaFoldDB" id="A0A2S5TC13"/>
<gene>
    <name evidence="5" type="ORF">C3942_18360</name>
</gene>
<dbReference type="InterPro" id="IPR001647">
    <property type="entry name" value="HTH_TetR"/>
</dbReference>
<dbReference type="OrthoDB" id="8617654at2"/>